<keyword evidence="2" id="KW-1185">Reference proteome</keyword>
<protein>
    <submittedName>
        <fullName evidence="1">Uncharacterized protein</fullName>
    </submittedName>
</protein>
<sequence>MSSSKINPTKESIKLFAKQIRTPSLVEYEDIIRQLDKEQSYEHFLMELMKREVS</sequence>
<dbReference type="AlphaFoldDB" id="A0A1I4H7H0"/>
<reference evidence="2" key="1">
    <citation type="submission" date="2016-10" db="EMBL/GenBank/DDBJ databases">
        <authorList>
            <person name="Varghese N."/>
            <person name="Submissions S."/>
        </authorList>
    </citation>
    <scope>NUCLEOTIDE SEQUENCE [LARGE SCALE GENOMIC DNA]</scope>
    <source>
        <strain evidence="2">CGMCC 1.4250</strain>
    </source>
</reference>
<organism evidence="1 2">
    <name type="scientific">Gracilibacillus orientalis</name>
    <dbReference type="NCBI Taxonomy" id="334253"/>
    <lineage>
        <taxon>Bacteria</taxon>
        <taxon>Bacillati</taxon>
        <taxon>Bacillota</taxon>
        <taxon>Bacilli</taxon>
        <taxon>Bacillales</taxon>
        <taxon>Bacillaceae</taxon>
        <taxon>Gracilibacillus</taxon>
    </lineage>
</organism>
<accession>A0A1I4H7H0</accession>
<evidence type="ECO:0000313" key="2">
    <source>
        <dbReference type="Proteomes" id="UP000198565"/>
    </source>
</evidence>
<gene>
    <name evidence="1" type="ORF">SAMN04487943_101230</name>
</gene>
<dbReference type="RefSeq" id="WP_217649289.1">
    <property type="nucleotide sequence ID" value="NZ_FOTR01000001.1"/>
</dbReference>
<dbReference type="STRING" id="334253.SAMN04487943_101230"/>
<proteinExistence type="predicted"/>
<name>A0A1I4H7H0_9BACI</name>
<dbReference type="EMBL" id="FOTR01000001">
    <property type="protein sequence ID" value="SFL37366.1"/>
    <property type="molecule type" value="Genomic_DNA"/>
</dbReference>
<evidence type="ECO:0000313" key="1">
    <source>
        <dbReference type="EMBL" id="SFL37366.1"/>
    </source>
</evidence>
<dbReference type="Proteomes" id="UP000198565">
    <property type="component" value="Unassembled WGS sequence"/>
</dbReference>